<sequence>MGRRARRPGSGRRFFGHGGYDPRHGDLIRLPLHFYKFPAAELPGARPGPTLYRLASEHAMEIAALTWSTPLARLAPVPPRTPAAPPSHDWPHAAPSVRPHGAAGPAAAPADLLRDLHAQARMARAVAAYQAEQAARQTAARSPCAAQDLGDIDCLMVLQAYRVAMPNAPVQDLQGMPPAAQRGSPAVGPIARTGPADQQIRR</sequence>
<evidence type="ECO:0000313" key="2">
    <source>
        <dbReference type="EMBL" id="CCJ52404.1"/>
    </source>
</evidence>
<dbReference type="KEGG" id="bbh:BN112_0486"/>
<dbReference type="Proteomes" id="UP000007564">
    <property type="component" value="Chromosome"/>
</dbReference>
<organism evidence="2 3">
    <name type="scientific">Bordetella bronchiseptica 253</name>
    <dbReference type="NCBI Taxonomy" id="568707"/>
    <lineage>
        <taxon>Bacteria</taxon>
        <taxon>Pseudomonadati</taxon>
        <taxon>Pseudomonadota</taxon>
        <taxon>Betaproteobacteria</taxon>
        <taxon>Burkholderiales</taxon>
        <taxon>Alcaligenaceae</taxon>
        <taxon>Bordetella</taxon>
    </lineage>
</organism>
<accession>A0A0C6P2I7</accession>
<evidence type="ECO:0000313" key="3">
    <source>
        <dbReference type="Proteomes" id="UP000007564"/>
    </source>
</evidence>
<reference evidence="2 3" key="1">
    <citation type="journal article" date="2012" name="BMC Genomics">
        <title>Comparative genomics of the classical Bordetella subspecies: the evolution and exchange of virulence-associated diversity amongst closely related pathogens.</title>
        <authorList>
            <person name="Park J."/>
            <person name="Zhang Y."/>
            <person name="Buboltz A.M."/>
            <person name="Zhang X."/>
            <person name="Schuster S.C."/>
            <person name="Ahuja U."/>
            <person name="Liu M."/>
            <person name="Miller J.F."/>
            <person name="Sebaihia M."/>
            <person name="Bentley S.D."/>
            <person name="Parkhill J."/>
            <person name="Harvill E.T."/>
        </authorList>
    </citation>
    <scope>NUCLEOTIDE SEQUENCE [LARGE SCALE GENOMIC DNA]</scope>
    <source>
        <strain evidence="2 3">253</strain>
    </source>
</reference>
<dbReference type="AlphaFoldDB" id="A0A0C6P2I7"/>
<dbReference type="EMBL" id="HE965806">
    <property type="protein sequence ID" value="CCJ52404.1"/>
    <property type="molecule type" value="Genomic_DNA"/>
</dbReference>
<feature type="region of interest" description="Disordered" evidence="1">
    <location>
        <begin position="78"/>
        <end position="106"/>
    </location>
</feature>
<feature type="region of interest" description="Disordered" evidence="1">
    <location>
        <begin position="175"/>
        <end position="202"/>
    </location>
</feature>
<name>A0A0C6P2I7_BORBO</name>
<evidence type="ECO:0000256" key="1">
    <source>
        <dbReference type="SAM" id="MobiDB-lite"/>
    </source>
</evidence>
<dbReference type="HOGENOM" id="CLU_117075_0_0_4"/>
<protein>
    <submittedName>
        <fullName evidence="2">Uncharacterized protein</fullName>
    </submittedName>
</protein>
<gene>
    <name evidence="2" type="ORF">BN112_0486</name>
</gene>
<proteinExistence type="predicted"/>